<feature type="domain" description="LIM zinc-binding" evidence="6">
    <location>
        <begin position="8"/>
        <end position="68"/>
    </location>
</feature>
<keyword evidence="1 5" id="KW-0479">Metal-binding</keyword>
<gene>
    <name evidence="7" type="ORF">ACA1_278800</name>
</gene>
<dbReference type="SMART" id="SM00132">
    <property type="entry name" value="LIM"/>
    <property type="match status" value="1"/>
</dbReference>
<dbReference type="FunFam" id="2.10.110.10:FF:000001">
    <property type="entry name" value="Cysteine and glycine-rich protein 1"/>
    <property type="match status" value="1"/>
</dbReference>
<dbReference type="EMBL" id="KB007908">
    <property type="protein sequence ID" value="ELR20909.1"/>
    <property type="molecule type" value="Genomic_DNA"/>
</dbReference>
<dbReference type="VEuPathDB" id="AmoebaDB:ACA1_278800"/>
<protein>
    <submittedName>
        <fullName evidence="7">LIM domain containing protein</fullName>
    </submittedName>
</protein>
<evidence type="ECO:0000256" key="4">
    <source>
        <dbReference type="ARBA" id="ARBA00023038"/>
    </source>
</evidence>
<evidence type="ECO:0000256" key="1">
    <source>
        <dbReference type="ARBA" id="ARBA00022723"/>
    </source>
</evidence>
<dbReference type="GeneID" id="14921781"/>
<evidence type="ECO:0000256" key="5">
    <source>
        <dbReference type="PROSITE-ProRule" id="PRU00125"/>
    </source>
</evidence>
<keyword evidence="3 5" id="KW-0862">Zinc</keyword>
<name>L8H5V5_ACACF</name>
<accession>L8H5V5</accession>
<proteinExistence type="predicted"/>
<keyword evidence="2" id="KW-0677">Repeat</keyword>
<dbReference type="PANTHER" id="PTHR46074:SF5">
    <property type="entry name" value="LIM DOMAIN-CONTAINING PROTEIN C"/>
    <property type="match status" value="1"/>
</dbReference>
<dbReference type="InterPro" id="IPR001781">
    <property type="entry name" value="Znf_LIM"/>
</dbReference>
<dbReference type="OrthoDB" id="8062037at2759"/>
<keyword evidence="8" id="KW-1185">Reference proteome</keyword>
<reference evidence="7 8" key="1">
    <citation type="journal article" date="2013" name="Genome Biol.">
        <title>Genome of Acanthamoeba castellanii highlights extensive lateral gene transfer and early evolution of tyrosine kinase signaling.</title>
        <authorList>
            <person name="Clarke M."/>
            <person name="Lohan A.J."/>
            <person name="Liu B."/>
            <person name="Lagkouvardos I."/>
            <person name="Roy S."/>
            <person name="Zafar N."/>
            <person name="Bertelli C."/>
            <person name="Schilde C."/>
            <person name="Kianianmomeni A."/>
            <person name="Burglin T.R."/>
            <person name="Frech C."/>
            <person name="Turcotte B."/>
            <person name="Kopec K.O."/>
            <person name="Synnott J.M."/>
            <person name="Choo C."/>
            <person name="Paponov I."/>
            <person name="Finkler A."/>
            <person name="Soon Heng Tan C."/>
            <person name="Hutchins A.P."/>
            <person name="Weinmeier T."/>
            <person name="Rattei T."/>
            <person name="Chu J.S."/>
            <person name="Gimenez G."/>
            <person name="Irimia M."/>
            <person name="Rigden D.J."/>
            <person name="Fitzpatrick D.A."/>
            <person name="Lorenzo-Morales J."/>
            <person name="Bateman A."/>
            <person name="Chiu C.H."/>
            <person name="Tang P."/>
            <person name="Hegemann P."/>
            <person name="Fromm H."/>
            <person name="Raoult D."/>
            <person name="Greub G."/>
            <person name="Miranda-Saavedra D."/>
            <person name="Chen N."/>
            <person name="Nash P."/>
            <person name="Ginger M.L."/>
            <person name="Horn M."/>
            <person name="Schaap P."/>
            <person name="Caler L."/>
            <person name="Loftus B."/>
        </authorList>
    </citation>
    <scope>NUCLEOTIDE SEQUENCE [LARGE SCALE GENOMIC DNA]</scope>
    <source>
        <strain evidence="7 8">Neff</strain>
    </source>
</reference>
<organism evidence="7 8">
    <name type="scientific">Acanthamoeba castellanii (strain ATCC 30010 / Neff)</name>
    <dbReference type="NCBI Taxonomy" id="1257118"/>
    <lineage>
        <taxon>Eukaryota</taxon>
        <taxon>Amoebozoa</taxon>
        <taxon>Discosea</taxon>
        <taxon>Longamoebia</taxon>
        <taxon>Centramoebida</taxon>
        <taxon>Acanthamoebidae</taxon>
        <taxon>Acanthamoeba</taxon>
    </lineage>
</organism>
<dbReference type="Pfam" id="PF00412">
    <property type="entry name" value="LIM"/>
    <property type="match status" value="1"/>
</dbReference>
<dbReference type="PANTHER" id="PTHR46074">
    <property type="entry name" value="CYSTEINE-RICH PROTEIN CRIP FAMILY MEMBER"/>
    <property type="match status" value="1"/>
</dbReference>
<evidence type="ECO:0000256" key="2">
    <source>
        <dbReference type="ARBA" id="ARBA00022737"/>
    </source>
</evidence>
<dbReference type="PROSITE" id="PS50023">
    <property type="entry name" value="LIM_DOMAIN_2"/>
    <property type="match status" value="1"/>
</dbReference>
<keyword evidence="4 5" id="KW-0440">LIM domain</keyword>
<evidence type="ECO:0000313" key="7">
    <source>
        <dbReference type="EMBL" id="ELR20909.1"/>
    </source>
</evidence>
<dbReference type="AlphaFoldDB" id="L8H5V5"/>
<evidence type="ECO:0000313" key="8">
    <source>
        <dbReference type="Proteomes" id="UP000011083"/>
    </source>
</evidence>
<dbReference type="RefSeq" id="XP_004344652.1">
    <property type="nucleotide sequence ID" value="XM_004344602.1"/>
</dbReference>
<dbReference type="OMA" id="ICFKCAG"/>
<dbReference type="Gene3D" id="2.10.110.10">
    <property type="entry name" value="Cysteine Rich Protein"/>
    <property type="match status" value="1"/>
</dbReference>
<evidence type="ECO:0000259" key="6">
    <source>
        <dbReference type="PROSITE" id="PS50023"/>
    </source>
</evidence>
<dbReference type="KEGG" id="acan:ACA1_278800"/>
<dbReference type="GO" id="GO:0046872">
    <property type="term" value="F:metal ion binding"/>
    <property type="evidence" value="ECO:0007669"/>
    <property type="project" value="UniProtKB-KW"/>
</dbReference>
<evidence type="ECO:0000256" key="3">
    <source>
        <dbReference type="ARBA" id="ARBA00022833"/>
    </source>
</evidence>
<dbReference type="SUPFAM" id="SSF57716">
    <property type="entry name" value="Glucocorticoid receptor-like (DNA-binding domain)"/>
    <property type="match status" value="2"/>
</dbReference>
<dbReference type="Proteomes" id="UP000011083">
    <property type="component" value="Unassembled WGS sequence"/>
</dbReference>
<dbReference type="PROSITE" id="PS00478">
    <property type="entry name" value="LIM_DOMAIN_1"/>
    <property type="match status" value="1"/>
</dbReference>
<sequence>MTDLGDDVKCARCGEEVYQSERLRAVNKVYHKICFKCAGCDSALSLGKEFKRDGHPFCKKCYDSNYRVGQGNRVRRKKKEEET</sequence>